<dbReference type="GO" id="GO:0000976">
    <property type="term" value="F:transcription cis-regulatory region binding"/>
    <property type="evidence" value="ECO:0007669"/>
    <property type="project" value="TreeGrafter"/>
</dbReference>
<proteinExistence type="predicted"/>
<feature type="compositionally biased region" description="Low complexity" evidence="6">
    <location>
        <begin position="13"/>
        <end position="29"/>
    </location>
</feature>
<dbReference type="Proteomes" id="UP000799750">
    <property type="component" value="Unassembled WGS sequence"/>
</dbReference>
<dbReference type="InterPro" id="IPR051089">
    <property type="entry name" value="prtT"/>
</dbReference>
<dbReference type="PANTHER" id="PTHR31845:SF10">
    <property type="entry name" value="ZN(II)2CYS6 TRANSCRIPTION FACTOR (EUROFUNG)"/>
    <property type="match status" value="1"/>
</dbReference>
<evidence type="ECO:0000313" key="9">
    <source>
        <dbReference type="Proteomes" id="UP000799750"/>
    </source>
</evidence>
<dbReference type="GO" id="GO:0008270">
    <property type="term" value="F:zinc ion binding"/>
    <property type="evidence" value="ECO:0007669"/>
    <property type="project" value="InterPro"/>
</dbReference>
<comment type="subcellular location">
    <subcellularLocation>
        <location evidence="1">Nucleus</location>
    </subcellularLocation>
</comment>
<evidence type="ECO:0000256" key="3">
    <source>
        <dbReference type="ARBA" id="ARBA00023125"/>
    </source>
</evidence>
<dbReference type="GO" id="GO:0000981">
    <property type="term" value="F:DNA-binding transcription factor activity, RNA polymerase II-specific"/>
    <property type="evidence" value="ECO:0007669"/>
    <property type="project" value="InterPro"/>
</dbReference>
<evidence type="ECO:0000256" key="1">
    <source>
        <dbReference type="ARBA" id="ARBA00004123"/>
    </source>
</evidence>
<dbReference type="OrthoDB" id="5226580at2759"/>
<dbReference type="SUPFAM" id="SSF57701">
    <property type="entry name" value="Zn2/Cys6 DNA-binding domain"/>
    <property type="match status" value="1"/>
</dbReference>
<evidence type="ECO:0000256" key="4">
    <source>
        <dbReference type="ARBA" id="ARBA00023163"/>
    </source>
</evidence>
<dbReference type="Gene3D" id="4.10.240.10">
    <property type="entry name" value="Zn(2)-C6 fungal-type DNA-binding domain"/>
    <property type="match status" value="1"/>
</dbReference>
<evidence type="ECO:0000313" key="8">
    <source>
        <dbReference type="EMBL" id="KAF2491142.1"/>
    </source>
</evidence>
<dbReference type="CDD" id="cd00067">
    <property type="entry name" value="GAL4"/>
    <property type="match status" value="1"/>
</dbReference>
<feature type="domain" description="Zn(2)-C6 fungal-type" evidence="7">
    <location>
        <begin position="43"/>
        <end position="89"/>
    </location>
</feature>
<dbReference type="InterPro" id="IPR036864">
    <property type="entry name" value="Zn2-C6_fun-type_DNA-bd_sf"/>
</dbReference>
<feature type="region of interest" description="Disordered" evidence="6">
    <location>
        <begin position="13"/>
        <end position="39"/>
    </location>
</feature>
<keyword evidence="4" id="KW-0804">Transcription</keyword>
<gene>
    <name evidence="8" type="ORF">BU16DRAFT_144606</name>
</gene>
<dbReference type="PANTHER" id="PTHR31845">
    <property type="entry name" value="FINGER DOMAIN PROTEIN, PUTATIVE-RELATED"/>
    <property type="match status" value="1"/>
</dbReference>
<name>A0A6A6QFT9_9PEZI</name>
<dbReference type="AlphaFoldDB" id="A0A6A6QFT9"/>
<sequence length="669" mass="75423">MLVDSQALAYSPVTSLQSSDSVSDTSTPSRYTPSATTATMNRASRRRVCNRCGELKVRCTLPEGSDTCERCARLGHQCVFVKPARTQAPSKRKDRIDQLQDQVDSLANELALRRREEKSIGSPSAAAIAEQRYQSRGQHLLDSTPNQSPRPTLLGEPQNAIAQSHDVFSRGFLTISAGDKLIAKFQTVKMPLFPFVIIPPDSTVFSLRLEYPFLLLAILTASTEDDRPLQRKLETEFRTTICNRLVMTDERNMDLLLGLLVHVAWHHYHFETVRRQLYMITQMAISIVVDLGLDRDHNFGLRDIAAEVQGHLQEDDNAEARRHTHAEKRALLGCYYLYSVSSIFRKQLYMRHTEWIGRCCEDLAARPEYPSDVYLKTFIDIQLLSRGTEDIINGQDILRGMSHVDAPFEWHRQLSDVKEFGEQILARHAQDDPNIPQSLLRELQAIPIYINKSFLLRKTTIISLYHPESKLPLDLIMRDLFSGALNCVRTMCELPHDVVPHLPQTCHTMIWYSLLAATEIALSSSNSGASNHEVKLIYDLAVEANALHKSLSVGNDVWAISQRAIGFVISWLERYEAQGLQRRPPKEGSSHPRPDPGLPRVANPANSGHSLPTWENMDAANIDPEAFHGPAWDEVMQNMLIDDFFPWDMNGQLPLPQTMGGSGAWSSGL</sequence>
<evidence type="ECO:0000256" key="6">
    <source>
        <dbReference type="SAM" id="MobiDB-lite"/>
    </source>
</evidence>
<dbReference type="SMART" id="SM00066">
    <property type="entry name" value="GAL4"/>
    <property type="match status" value="1"/>
</dbReference>
<dbReference type="InterPro" id="IPR001138">
    <property type="entry name" value="Zn2Cys6_DnaBD"/>
</dbReference>
<keyword evidence="3" id="KW-0238">DNA-binding</keyword>
<reference evidence="8" key="1">
    <citation type="journal article" date="2020" name="Stud. Mycol.">
        <title>101 Dothideomycetes genomes: a test case for predicting lifestyles and emergence of pathogens.</title>
        <authorList>
            <person name="Haridas S."/>
            <person name="Albert R."/>
            <person name="Binder M."/>
            <person name="Bloem J."/>
            <person name="Labutti K."/>
            <person name="Salamov A."/>
            <person name="Andreopoulos B."/>
            <person name="Baker S."/>
            <person name="Barry K."/>
            <person name="Bills G."/>
            <person name="Bluhm B."/>
            <person name="Cannon C."/>
            <person name="Castanera R."/>
            <person name="Culley D."/>
            <person name="Daum C."/>
            <person name="Ezra D."/>
            <person name="Gonzalez J."/>
            <person name="Henrissat B."/>
            <person name="Kuo A."/>
            <person name="Liang C."/>
            <person name="Lipzen A."/>
            <person name="Lutzoni F."/>
            <person name="Magnuson J."/>
            <person name="Mondo S."/>
            <person name="Nolan M."/>
            <person name="Ohm R."/>
            <person name="Pangilinan J."/>
            <person name="Park H.-J."/>
            <person name="Ramirez L."/>
            <person name="Alfaro M."/>
            <person name="Sun H."/>
            <person name="Tritt A."/>
            <person name="Yoshinaga Y."/>
            <person name="Zwiers L.-H."/>
            <person name="Turgeon B."/>
            <person name="Goodwin S."/>
            <person name="Spatafora J."/>
            <person name="Crous P."/>
            <person name="Grigoriev I."/>
        </authorList>
    </citation>
    <scope>NUCLEOTIDE SEQUENCE</scope>
    <source>
        <strain evidence="8">CBS 269.34</strain>
    </source>
</reference>
<keyword evidence="5" id="KW-0539">Nucleus</keyword>
<protein>
    <recommendedName>
        <fullName evidence="7">Zn(2)-C6 fungal-type domain-containing protein</fullName>
    </recommendedName>
</protein>
<dbReference type="GO" id="GO:0005634">
    <property type="term" value="C:nucleus"/>
    <property type="evidence" value="ECO:0007669"/>
    <property type="project" value="UniProtKB-SubCell"/>
</dbReference>
<feature type="compositionally biased region" description="Basic and acidic residues" evidence="6">
    <location>
        <begin position="584"/>
        <end position="594"/>
    </location>
</feature>
<organism evidence="8 9">
    <name type="scientific">Lophium mytilinum</name>
    <dbReference type="NCBI Taxonomy" id="390894"/>
    <lineage>
        <taxon>Eukaryota</taxon>
        <taxon>Fungi</taxon>
        <taxon>Dikarya</taxon>
        <taxon>Ascomycota</taxon>
        <taxon>Pezizomycotina</taxon>
        <taxon>Dothideomycetes</taxon>
        <taxon>Pleosporomycetidae</taxon>
        <taxon>Mytilinidiales</taxon>
        <taxon>Mytilinidiaceae</taxon>
        <taxon>Lophium</taxon>
    </lineage>
</organism>
<feature type="compositionally biased region" description="Polar residues" evidence="6">
    <location>
        <begin position="30"/>
        <end position="39"/>
    </location>
</feature>
<dbReference type="EMBL" id="MU004196">
    <property type="protein sequence ID" value="KAF2491142.1"/>
    <property type="molecule type" value="Genomic_DNA"/>
</dbReference>
<evidence type="ECO:0000256" key="5">
    <source>
        <dbReference type="ARBA" id="ARBA00023242"/>
    </source>
</evidence>
<keyword evidence="2" id="KW-0805">Transcription regulation</keyword>
<accession>A0A6A6QFT9</accession>
<evidence type="ECO:0000259" key="7">
    <source>
        <dbReference type="SMART" id="SM00066"/>
    </source>
</evidence>
<keyword evidence="9" id="KW-1185">Reference proteome</keyword>
<feature type="region of interest" description="Disordered" evidence="6">
    <location>
        <begin position="580"/>
        <end position="615"/>
    </location>
</feature>
<evidence type="ECO:0000256" key="2">
    <source>
        <dbReference type="ARBA" id="ARBA00023015"/>
    </source>
</evidence>